<dbReference type="PANTHER" id="PTHR43327:SF2">
    <property type="entry name" value="MODULATOR OF FTSH PROTEASE HFLK"/>
    <property type="match status" value="1"/>
</dbReference>
<dbReference type="InterPro" id="IPR036013">
    <property type="entry name" value="Band_7/SPFH_dom_sf"/>
</dbReference>
<dbReference type="InterPro" id="IPR001972">
    <property type="entry name" value="Stomatin_HflK_fam"/>
</dbReference>
<evidence type="ECO:0000256" key="2">
    <source>
        <dbReference type="ARBA" id="ARBA00006971"/>
    </source>
</evidence>
<dbReference type="RefSeq" id="WP_258569737.1">
    <property type="nucleotide sequence ID" value="NZ_JAKUDN010000002.1"/>
</dbReference>
<accession>A0ABT1L637</accession>
<keyword evidence="9" id="KW-0378">Hydrolase</keyword>
<dbReference type="NCBIfam" id="TIGR01933">
    <property type="entry name" value="hflK"/>
    <property type="match status" value="1"/>
</dbReference>
<dbReference type="GO" id="GO:0006508">
    <property type="term" value="P:proteolysis"/>
    <property type="evidence" value="ECO:0007669"/>
    <property type="project" value="UniProtKB-KW"/>
</dbReference>
<evidence type="ECO:0000256" key="1">
    <source>
        <dbReference type="ARBA" id="ARBA00004167"/>
    </source>
</evidence>
<feature type="transmembrane region" description="Helical" evidence="6">
    <location>
        <begin position="46"/>
        <end position="66"/>
    </location>
</feature>
<dbReference type="PRINTS" id="PR00721">
    <property type="entry name" value="STOMATIN"/>
</dbReference>
<dbReference type="InterPro" id="IPR050710">
    <property type="entry name" value="Band7/mec-2_domain"/>
</dbReference>
<keyword evidence="3 6" id="KW-0812">Transmembrane</keyword>
<dbReference type="InterPro" id="IPR001107">
    <property type="entry name" value="Band_7"/>
</dbReference>
<feature type="domain" description="Band 7" evidence="8">
    <location>
        <begin position="61"/>
        <end position="221"/>
    </location>
</feature>
<dbReference type="SMART" id="SM00244">
    <property type="entry name" value="PHB"/>
    <property type="match status" value="1"/>
</dbReference>
<evidence type="ECO:0000256" key="3">
    <source>
        <dbReference type="ARBA" id="ARBA00022692"/>
    </source>
</evidence>
<keyword evidence="5 6" id="KW-0472">Membrane</keyword>
<evidence type="ECO:0000259" key="8">
    <source>
        <dbReference type="SMART" id="SM00244"/>
    </source>
</evidence>
<comment type="subcellular location">
    <subcellularLocation>
        <location evidence="1">Membrane</location>
        <topology evidence="1">Single-pass membrane protein</topology>
    </subcellularLocation>
</comment>
<evidence type="ECO:0000313" key="10">
    <source>
        <dbReference type="Proteomes" id="UP001320768"/>
    </source>
</evidence>
<dbReference type="EMBL" id="JAKUDN010000002">
    <property type="protein sequence ID" value="MCP8352632.1"/>
    <property type="molecule type" value="Genomic_DNA"/>
</dbReference>
<dbReference type="CDD" id="cd03404">
    <property type="entry name" value="SPFH_HflK"/>
    <property type="match status" value="1"/>
</dbReference>
<comment type="subunit">
    <text evidence="6">HflC and HflK may interact to form a multimeric complex.</text>
</comment>
<organism evidence="9 10">
    <name type="scientific">Candidatus Synchoanobacter obligatus</name>
    <dbReference type="NCBI Taxonomy" id="2919597"/>
    <lineage>
        <taxon>Bacteria</taxon>
        <taxon>Pseudomonadati</taxon>
        <taxon>Pseudomonadota</taxon>
        <taxon>Gammaproteobacteria</taxon>
        <taxon>Candidatus Comchoanobacterales</taxon>
        <taxon>Candidatus Comchoanobacteraceae</taxon>
        <taxon>Candidatus Synchoanobacter</taxon>
    </lineage>
</organism>
<sequence length="333" mass="37568">MSQVTSYHMDDDPWTRKRQESPPDLDKILKDIFGGGKRGKSKKKSFFPFLMFIAVSLFLASGFFIVKPAEKAVVVRLGKVHRIVGPGPNWSFPFIEVRQVLDVQRIYSYNYNAEMLTSDESYADVDVTVFYRIASPEDFLFNAVNPVDALGQATASSLRQVVGNTTYESISTDGRAEARDSIKVHIERVINDYALGLEITDTKLQDAKMPDAVKPAFDDVIQAREDFDRFQMVAEAYRNTVIPKASGQRMRILNEANAEYEKLIMNAHAEVASFLAVLPEYQRYPDIIRNKMFVSTMQNVYGKTKKVFLSNEGSLNLLPLGKLLGQSDGEQYG</sequence>
<evidence type="ECO:0000256" key="7">
    <source>
        <dbReference type="SAM" id="MobiDB-lite"/>
    </source>
</evidence>
<dbReference type="Proteomes" id="UP001320768">
    <property type="component" value="Unassembled WGS sequence"/>
</dbReference>
<dbReference type="Gene3D" id="3.30.479.30">
    <property type="entry name" value="Band 7 domain"/>
    <property type="match status" value="1"/>
</dbReference>
<protein>
    <recommendedName>
        <fullName evidence="6">Protein HflK</fullName>
    </recommendedName>
</protein>
<keyword evidence="9" id="KW-0645">Protease</keyword>
<dbReference type="InterPro" id="IPR010201">
    <property type="entry name" value="HflK"/>
</dbReference>
<name>A0ABT1L637_9GAMM</name>
<dbReference type="GO" id="GO:0008233">
    <property type="term" value="F:peptidase activity"/>
    <property type="evidence" value="ECO:0007669"/>
    <property type="project" value="UniProtKB-KW"/>
</dbReference>
<evidence type="ECO:0000256" key="5">
    <source>
        <dbReference type="ARBA" id="ARBA00023136"/>
    </source>
</evidence>
<keyword evidence="10" id="KW-1185">Reference proteome</keyword>
<dbReference type="SUPFAM" id="SSF117892">
    <property type="entry name" value="Band 7/SPFH domain"/>
    <property type="match status" value="1"/>
</dbReference>
<reference evidence="9 10" key="1">
    <citation type="journal article" date="2022" name="Nat. Microbiol.">
        <title>The microbiome of a bacterivorous marine choanoflagellate contains a resource-demanding obligate bacterial associate.</title>
        <authorList>
            <person name="Needham D.M."/>
            <person name="Poirier C."/>
            <person name="Bachy C."/>
            <person name="George E.E."/>
            <person name="Wilken S."/>
            <person name="Yung C.C.M."/>
            <person name="Limardo A.J."/>
            <person name="Morando M."/>
            <person name="Sudek L."/>
            <person name="Malmstrom R.R."/>
            <person name="Keeling P.J."/>
            <person name="Santoro A.E."/>
            <person name="Worden A.Z."/>
        </authorList>
    </citation>
    <scope>NUCLEOTIDE SEQUENCE [LARGE SCALE GENOMIC DNA]</scope>
    <source>
        <strain evidence="9 10">Comchoano-2</strain>
    </source>
</reference>
<comment type="caution">
    <text evidence="9">The sequence shown here is derived from an EMBL/GenBank/DDBJ whole genome shotgun (WGS) entry which is preliminary data.</text>
</comment>
<comment type="function">
    <text evidence="6">HflC and HflK could encode or regulate a protease.</text>
</comment>
<evidence type="ECO:0000256" key="6">
    <source>
        <dbReference type="RuleBase" id="RU364113"/>
    </source>
</evidence>
<comment type="similarity">
    <text evidence="2 6">Belongs to the band 7/mec-2 family. HflK subfamily.</text>
</comment>
<dbReference type="Pfam" id="PF01145">
    <property type="entry name" value="Band_7"/>
    <property type="match status" value="1"/>
</dbReference>
<proteinExistence type="inferred from homology"/>
<evidence type="ECO:0000256" key="4">
    <source>
        <dbReference type="ARBA" id="ARBA00022989"/>
    </source>
</evidence>
<dbReference type="PANTHER" id="PTHR43327">
    <property type="entry name" value="STOMATIN-LIKE PROTEIN 2, MITOCHONDRIAL"/>
    <property type="match status" value="1"/>
</dbReference>
<keyword evidence="4 6" id="KW-1133">Transmembrane helix</keyword>
<feature type="compositionally biased region" description="Basic and acidic residues" evidence="7">
    <location>
        <begin position="8"/>
        <end position="22"/>
    </location>
</feature>
<evidence type="ECO:0000313" key="9">
    <source>
        <dbReference type="EMBL" id="MCP8352632.1"/>
    </source>
</evidence>
<feature type="region of interest" description="Disordered" evidence="7">
    <location>
        <begin position="1"/>
        <end position="22"/>
    </location>
</feature>
<gene>
    <name evidence="9" type="primary">hflK</name>
    <name evidence="9" type="ORF">MKS91_04955</name>
</gene>